<name>A0A3B0CJP4_9BACL</name>
<comment type="caution">
    <text evidence="2">The sequence shown here is derived from an EMBL/GenBank/DDBJ whole genome shotgun (WGS) entry which is preliminary data.</text>
</comment>
<dbReference type="OrthoDB" id="2186744at2"/>
<keyword evidence="1" id="KW-0472">Membrane</keyword>
<evidence type="ECO:0000256" key="1">
    <source>
        <dbReference type="SAM" id="Phobius"/>
    </source>
</evidence>
<dbReference type="Proteomes" id="UP000282311">
    <property type="component" value="Unassembled WGS sequence"/>
</dbReference>
<proteinExistence type="predicted"/>
<protein>
    <submittedName>
        <fullName evidence="2">Uncharacterized protein</fullName>
    </submittedName>
</protein>
<dbReference type="AlphaFoldDB" id="A0A3B0CJP4"/>
<dbReference type="RefSeq" id="WP_120746243.1">
    <property type="nucleotide sequence ID" value="NZ_RBAH01000003.1"/>
</dbReference>
<reference evidence="2 3" key="1">
    <citation type="journal article" date="2007" name="Int. J. Syst. Evol. Microbiol.">
        <title>Paenibacillus ginsengarvi sp. nov., isolated from soil from ginseng cultivation.</title>
        <authorList>
            <person name="Yoon M.H."/>
            <person name="Ten L.N."/>
            <person name="Im W.T."/>
        </authorList>
    </citation>
    <scope>NUCLEOTIDE SEQUENCE [LARGE SCALE GENOMIC DNA]</scope>
    <source>
        <strain evidence="2 3">KCTC 13059</strain>
    </source>
</reference>
<keyword evidence="1" id="KW-1133">Transmembrane helix</keyword>
<sequence length="111" mass="12241">MGDQGMNMLSDIAVKVGKLEALQETNARAIHDMATGLNRLINKLDQSDDIAREADLRAKTAHQRIDEVKMDSDKKWSGVQGDIEWLWRTVLAAVITGAVSGAAAFVWSQFK</sequence>
<accession>A0A3B0CJP4</accession>
<dbReference type="EMBL" id="RBAH01000003">
    <property type="protein sequence ID" value="RKN85875.1"/>
    <property type="molecule type" value="Genomic_DNA"/>
</dbReference>
<keyword evidence="1" id="KW-0812">Transmembrane</keyword>
<gene>
    <name evidence="2" type="ORF">D7M11_05945</name>
</gene>
<keyword evidence="3" id="KW-1185">Reference proteome</keyword>
<evidence type="ECO:0000313" key="3">
    <source>
        <dbReference type="Proteomes" id="UP000282311"/>
    </source>
</evidence>
<feature type="transmembrane region" description="Helical" evidence="1">
    <location>
        <begin position="85"/>
        <end position="107"/>
    </location>
</feature>
<evidence type="ECO:0000313" key="2">
    <source>
        <dbReference type="EMBL" id="RKN85875.1"/>
    </source>
</evidence>
<organism evidence="2 3">
    <name type="scientific">Paenibacillus ginsengarvi</name>
    <dbReference type="NCBI Taxonomy" id="400777"/>
    <lineage>
        <taxon>Bacteria</taxon>
        <taxon>Bacillati</taxon>
        <taxon>Bacillota</taxon>
        <taxon>Bacilli</taxon>
        <taxon>Bacillales</taxon>
        <taxon>Paenibacillaceae</taxon>
        <taxon>Paenibacillus</taxon>
    </lineage>
</organism>